<accession>A0A9Q1HVZ7</accession>
<evidence type="ECO:0000313" key="1">
    <source>
        <dbReference type="EMBL" id="KAJ8265385.1"/>
    </source>
</evidence>
<reference evidence="1" key="1">
    <citation type="journal article" date="2023" name="Science">
        <title>Genome structures resolve the early diversification of teleost fishes.</title>
        <authorList>
            <person name="Parey E."/>
            <person name="Louis A."/>
            <person name="Montfort J."/>
            <person name="Bouchez O."/>
            <person name="Roques C."/>
            <person name="Iampietro C."/>
            <person name="Lluch J."/>
            <person name="Castinel A."/>
            <person name="Donnadieu C."/>
            <person name="Desvignes T."/>
            <person name="Floi Bucao C."/>
            <person name="Jouanno E."/>
            <person name="Wen M."/>
            <person name="Mejri S."/>
            <person name="Dirks R."/>
            <person name="Jansen H."/>
            <person name="Henkel C."/>
            <person name="Chen W.J."/>
            <person name="Zahm M."/>
            <person name="Cabau C."/>
            <person name="Klopp C."/>
            <person name="Thompson A.W."/>
            <person name="Robinson-Rechavi M."/>
            <person name="Braasch I."/>
            <person name="Lecointre G."/>
            <person name="Bobe J."/>
            <person name="Postlethwait J.H."/>
            <person name="Berthelot C."/>
            <person name="Roest Crollius H."/>
            <person name="Guiguen Y."/>
        </authorList>
    </citation>
    <scope>NUCLEOTIDE SEQUENCE</scope>
    <source>
        <strain evidence="1">Concon-B</strain>
    </source>
</reference>
<evidence type="ECO:0000313" key="2">
    <source>
        <dbReference type="Proteomes" id="UP001152803"/>
    </source>
</evidence>
<sequence>MRIGRDHCCIEITHYLPLEGAGLLAATAWSGVQENGRPGRSSAERNSPGLGESGIYRSYHEQYQENCRFFEFVRYVLQVSPGDFE</sequence>
<name>A0A9Q1HVZ7_CONCO</name>
<keyword evidence="2" id="KW-1185">Reference proteome</keyword>
<dbReference type="EMBL" id="JAFJMO010000010">
    <property type="protein sequence ID" value="KAJ8265385.1"/>
    <property type="molecule type" value="Genomic_DNA"/>
</dbReference>
<organism evidence="1 2">
    <name type="scientific">Conger conger</name>
    <name type="common">Conger eel</name>
    <name type="synonym">Muraena conger</name>
    <dbReference type="NCBI Taxonomy" id="82655"/>
    <lineage>
        <taxon>Eukaryota</taxon>
        <taxon>Metazoa</taxon>
        <taxon>Chordata</taxon>
        <taxon>Craniata</taxon>
        <taxon>Vertebrata</taxon>
        <taxon>Euteleostomi</taxon>
        <taxon>Actinopterygii</taxon>
        <taxon>Neopterygii</taxon>
        <taxon>Teleostei</taxon>
        <taxon>Anguilliformes</taxon>
        <taxon>Congridae</taxon>
        <taxon>Conger</taxon>
    </lineage>
</organism>
<protein>
    <submittedName>
        <fullName evidence="1">Uncharacterized protein</fullName>
    </submittedName>
</protein>
<dbReference type="AlphaFoldDB" id="A0A9Q1HVZ7"/>
<gene>
    <name evidence="1" type="ORF">COCON_G00144840</name>
</gene>
<proteinExistence type="predicted"/>
<comment type="caution">
    <text evidence="1">The sequence shown here is derived from an EMBL/GenBank/DDBJ whole genome shotgun (WGS) entry which is preliminary data.</text>
</comment>
<dbReference type="Proteomes" id="UP001152803">
    <property type="component" value="Unassembled WGS sequence"/>
</dbReference>